<gene>
    <name evidence="3" type="ORF">E5163_07285</name>
</gene>
<dbReference type="InterPro" id="IPR011010">
    <property type="entry name" value="DNA_brk_join_enz"/>
</dbReference>
<reference evidence="3 4" key="1">
    <citation type="journal article" date="2017" name="Int. J. Syst. Evol. Microbiol.">
        <title>Marinicauda algicola sp. nov., isolated from a marine red alga Rhodosorus marinus.</title>
        <authorList>
            <person name="Jeong S.E."/>
            <person name="Jeon S.H."/>
            <person name="Chun B.H."/>
            <person name="Kim D.W."/>
            <person name="Jeon C.O."/>
        </authorList>
    </citation>
    <scope>NUCLEOTIDE SEQUENCE [LARGE SCALE GENOMIC DNA]</scope>
    <source>
        <strain evidence="3 4">JCM 31718</strain>
    </source>
</reference>
<feature type="domain" description="Tyr recombinase" evidence="2">
    <location>
        <begin position="1"/>
        <end position="137"/>
    </location>
</feature>
<dbReference type="Pfam" id="PF00589">
    <property type="entry name" value="Phage_integrase"/>
    <property type="match status" value="1"/>
</dbReference>
<dbReference type="GO" id="GO:0015074">
    <property type="term" value="P:DNA integration"/>
    <property type="evidence" value="ECO:0007669"/>
    <property type="project" value="InterPro"/>
</dbReference>
<dbReference type="AlphaFoldDB" id="A0A4S2H103"/>
<dbReference type="InterPro" id="IPR002104">
    <property type="entry name" value="Integrase_catalytic"/>
</dbReference>
<organism evidence="3 4">
    <name type="scientific">Marinicauda algicola</name>
    <dbReference type="NCBI Taxonomy" id="2029849"/>
    <lineage>
        <taxon>Bacteria</taxon>
        <taxon>Pseudomonadati</taxon>
        <taxon>Pseudomonadota</taxon>
        <taxon>Alphaproteobacteria</taxon>
        <taxon>Maricaulales</taxon>
        <taxon>Maricaulaceae</taxon>
        <taxon>Marinicauda</taxon>
    </lineage>
</organism>
<sequence length="137" mass="15164">MLRLTGCRPSEIAGLKVEDLQLNTDIPYAMVRWTDDRRLKTPQSQRRVPLVGVALEGARELARIRKTGWLFPSLAPKDGQGNTNPAMSQRVNKLIRAAGIPKTEQLVAYSFRHTMIEALDHPAGRLGEAHRPLCGAG</sequence>
<keyword evidence="4" id="KW-1185">Reference proteome</keyword>
<dbReference type="OrthoDB" id="7222937at2"/>
<evidence type="ECO:0000313" key="3">
    <source>
        <dbReference type="EMBL" id="TGY88931.1"/>
    </source>
</evidence>
<evidence type="ECO:0000256" key="1">
    <source>
        <dbReference type="ARBA" id="ARBA00023172"/>
    </source>
</evidence>
<dbReference type="Proteomes" id="UP000308054">
    <property type="component" value="Unassembled WGS sequence"/>
</dbReference>
<protein>
    <recommendedName>
        <fullName evidence="2">Tyr recombinase domain-containing protein</fullName>
    </recommendedName>
</protein>
<dbReference type="GO" id="GO:0006310">
    <property type="term" value="P:DNA recombination"/>
    <property type="evidence" value="ECO:0007669"/>
    <property type="project" value="UniProtKB-KW"/>
</dbReference>
<keyword evidence="1" id="KW-0233">DNA recombination</keyword>
<accession>A0A4S2H103</accession>
<comment type="caution">
    <text evidence="3">The sequence shown here is derived from an EMBL/GenBank/DDBJ whole genome shotgun (WGS) entry which is preliminary data.</text>
</comment>
<evidence type="ECO:0000313" key="4">
    <source>
        <dbReference type="Proteomes" id="UP000308054"/>
    </source>
</evidence>
<proteinExistence type="predicted"/>
<dbReference type="EMBL" id="SRXW01000002">
    <property type="protein sequence ID" value="TGY88931.1"/>
    <property type="molecule type" value="Genomic_DNA"/>
</dbReference>
<dbReference type="PROSITE" id="PS51898">
    <property type="entry name" value="TYR_RECOMBINASE"/>
    <property type="match status" value="1"/>
</dbReference>
<dbReference type="InterPro" id="IPR013762">
    <property type="entry name" value="Integrase-like_cat_sf"/>
</dbReference>
<evidence type="ECO:0000259" key="2">
    <source>
        <dbReference type="PROSITE" id="PS51898"/>
    </source>
</evidence>
<dbReference type="GO" id="GO:0003677">
    <property type="term" value="F:DNA binding"/>
    <property type="evidence" value="ECO:0007669"/>
    <property type="project" value="InterPro"/>
</dbReference>
<dbReference type="SUPFAM" id="SSF56349">
    <property type="entry name" value="DNA breaking-rejoining enzymes"/>
    <property type="match status" value="1"/>
</dbReference>
<name>A0A4S2H103_9PROT</name>
<dbReference type="Gene3D" id="1.10.443.10">
    <property type="entry name" value="Intergrase catalytic core"/>
    <property type="match status" value="1"/>
</dbReference>